<evidence type="ECO:0000313" key="3">
    <source>
        <dbReference type="Proteomes" id="UP000282469"/>
    </source>
</evidence>
<dbReference type="PANTHER" id="PTHR23074:SF83">
    <property type="entry name" value="VACUOLAR PROTEIN SORTING-ASSOCIATED PROTEIN 4A"/>
    <property type="match status" value="1"/>
</dbReference>
<dbReference type="Gene3D" id="3.40.50.300">
    <property type="entry name" value="P-loop containing nucleotide triphosphate hydrolases"/>
    <property type="match status" value="1"/>
</dbReference>
<dbReference type="Pfam" id="PF00004">
    <property type="entry name" value="AAA"/>
    <property type="match status" value="1"/>
</dbReference>
<dbReference type="GO" id="GO:0016887">
    <property type="term" value="F:ATP hydrolysis activity"/>
    <property type="evidence" value="ECO:0007669"/>
    <property type="project" value="InterPro"/>
</dbReference>
<dbReference type="GO" id="GO:0051301">
    <property type="term" value="P:cell division"/>
    <property type="evidence" value="ECO:0007669"/>
    <property type="project" value="UniProtKB-KW"/>
</dbReference>
<sequence>MESLFTYSLFWKQIYEVLDTFHFSSKQYDKNISYEEKIKQILNINNFLWKWPDDMNNERFVENKMLIEQIDVKYKEIDMAFNNLKTLQSFGNSVNEKINNINTNLHVIYVNLIIIIMAYRQEFGHNVKISPTEYEWMKKYLNYCVLYASTIHIFKNIIAAVKITEADINEILNTGKLIPYNNLFTLTSDEKAEEVILQDMKKNLFLSSTKTYNDLAGLDIVIQDISQIIDLSFINEYSKFILLAGPPGSGKTSLAEAMASQFSLGYYYRLDTEFFIPLQIGYVEERIKILFKHLRTATKPTTVIIDEVDRIIGVFNSKFLENEFGTIKTTLQTELSGINGPLSNKVIVIGMTNYLNNIDPVMLRRITNNFFIDLPSNEDAASYLMLNLFRKTIKLDEGDQYNIYFPQNEDYFMQIYEYLVEKFKNVRLSMHNMNQLYENLYAQLLTFETVKCSYVKGKDSKYYLFILPNDRIIQIEFNGTMLKIEDADTKKLMKWYFKTTNKTMMILPDNESLNKASSNISFINFDTWKKYKDINTFQYGNNSGE</sequence>
<dbReference type="InterPro" id="IPR050304">
    <property type="entry name" value="MT-severing_AAA_ATPase"/>
</dbReference>
<dbReference type="SUPFAM" id="SSF52540">
    <property type="entry name" value="P-loop containing nucleoside triphosphate hydrolases"/>
    <property type="match status" value="1"/>
</dbReference>
<accession>A0A0Y0JE35</accession>
<dbReference type="GO" id="GO:0005524">
    <property type="term" value="F:ATP binding"/>
    <property type="evidence" value="ECO:0007669"/>
    <property type="project" value="InterPro"/>
</dbReference>
<feature type="domain" description="AAA+ ATPase" evidence="1">
    <location>
        <begin position="237"/>
        <end position="376"/>
    </location>
</feature>
<dbReference type="EMBL" id="KU050077">
    <property type="protein sequence ID" value="AMB48722.1"/>
    <property type="molecule type" value="Genomic_DNA"/>
</dbReference>
<protein>
    <submittedName>
        <fullName evidence="2">Cell division protein 48-like protein</fullName>
    </submittedName>
</protein>
<dbReference type="PANTHER" id="PTHR23074">
    <property type="entry name" value="AAA DOMAIN-CONTAINING"/>
    <property type="match status" value="1"/>
</dbReference>
<keyword evidence="2" id="KW-0132">Cell division</keyword>
<dbReference type="CDD" id="cd19481">
    <property type="entry name" value="RecA-like_protease"/>
    <property type="match status" value="1"/>
</dbReference>
<organism evidence="2 3">
    <name type="scientific">Glossina hytrovirus (isolate Glossina pallidipes/Ethiopia/Seibersdorf/-)</name>
    <name type="common">GHV</name>
    <dbReference type="NCBI Taxonomy" id="379529"/>
    <lineage>
        <taxon>Viruses</taxon>
        <taxon>Viruses incertae sedis</taxon>
        <taxon>Naldaviricetes</taxon>
        <taxon>Lefavirales</taxon>
        <taxon>Hytrosaviridae</taxon>
        <taxon>Glossinavirus</taxon>
        <taxon>Glossinavirus glopallidipedis</taxon>
    </lineage>
</organism>
<evidence type="ECO:0000259" key="1">
    <source>
        <dbReference type="SMART" id="SM00382"/>
    </source>
</evidence>
<dbReference type="SMART" id="SM00382">
    <property type="entry name" value="AAA"/>
    <property type="match status" value="1"/>
</dbReference>
<reference evidence="2 3" key="1">
    <citation type="journal article" date="2016" name="J. Gen. Virol.">
        <title>Comprehensive annotation of Glossina pallidipes salivary gland hypertrophy virus from Ethiopian tsetse flies: a proteogenomics approach.</title>
        <authorList>
            <person name="Abd-Alla A.M."/>
            <person name="Kariithi H.M."/>
            <person name="Cousserans F."/>
            <person name="Parker N.J."/>
            <person name="Ince I.A."/>
            <person name="Scully E.D."/>
            <person name="Boeren S."/>
            <person name="Geib S.M."/>
            <person name="Mekonnen S."/>
            <person name="Vlak J.M."/>
            <person name="Parker A.G."/>
            <person name="Vreysen M.J."/>
            <person name="Bergoin M."/>
        </authorList>
    </citation>
    <scope>NUCLEOTIDE SEQUENCE [LARGE SCALE GENOMIC DNA]</scope>
    <source>
        <strain evidence="2 3">Ethiopian</strain>
    </source>
</reference>
<dbReference type="InterPro" id="IPR003959">
    <property type="entry name" value="ATPase_AAA_core"/>
</dbReference>
<proteinExistence type="predicted"/>
<keyword evidence="2" id="KW-0131">Cell cycle</keyword>
<gene>
    <name evidence="2" type="ORF">GpSGHVEth118</name>
</gene>
<name>A0A0Y0JE35_GHVS</name>
<dbReference type="InterPro" id="IPR027417">
    <property type="entry name" value="P-loop_NTPase"/>
</dbReference>
<evidence type="ECO:0000313" key="2">
    <source>
        <dbReference type="EMBL" id="AMB48722.1"/>
    </source>
</evidence>
<dbReference type="InterPro" id="IPR003593">
    <property type="entry name" value="AAA+_ATPase"/>
</dbReference>
<dbReference type="Proteomes" id="UP000282469">
    <property type="component" value="Segment"/>
</dbReference>
<organismHost>
    <name type="scientific">Glossina</name>
    <name type="common">tsetse flies</name>
    <dbReference type="NCBI Taxonomy" id="7393"/>
</organismHost>